<protein>
    <submittedName>
        <fullName evidence="1">Uncharacterized protein</fullName>
    </submittedName>
</protein>
<evidence type="ECO:0000313" key="1">
    <source>
        <dbReference type="EMBL" id="MBC5617322.1"/>
    </source>
</evidence>
<proteinExistence type="predicted"/>
<comment type="caution">
    <text evidence="1">The sequence shown here is derived from an EMBL/GenBank/DDBJ whole genome shotgun (WGS) entry which is preliminary data.</text>
</comment>
<keyword evidence="2" id="KW-1185">Reference proteome</keyword>
<sequence length="103" mass="12092">MTEKKQKKRVAISYKNLSPELRDEVKKQYPNGYTDHMIRIDKGPGDFFYAIVLETEDTSYLIKVDVKVDDQVEEDDKDFFGDDEIKDDDEIIDTDMADMDDEE</sequence>
<dbReference type="Proteomes" id="UP000636891">
    <property type="component" value="Unassembled WGS sequence"/>
</dbReference>
<evidence type="ECO:0000313" key="2">
    <source>
        <dbReference type="Proteomes" id="UP000636891"/>
    </source>
</evidence>
<organism evidence="1 2">
    <name type="scientific">Alistipes hominis</name>
    <dbReference type="NCBI Taxonomy" id="2763015"/>
    <lineage>
        <taxon>Bacteria</taxon>
        <taxon>Pseudomonadati</taxon>
        <taxon>Bacteroidota</taxon>
        <taxon>Bacteroidia</taxon>
        <taxon>Bacteroidales</taxon>
        <taxon>Rikenellaceae</taxon>
        <taxon>Alistipes</taxon>
    </lineage>
</organism>
<name>A0ABR7CP57_9BACT</name>
<gene>
    <name evidence="1" type="ORF">H8S08_09895</name>
</gene>
<accession>A0ABR7CP57</accession>
<dbReference type="EMBL" id="JACOOK010000005">
    <property type="protein sequence ID" value="MBC5617322.1"/>
    <property type="molecule type" value="Genomic_DNA"/>
</dbReference>
<reference evidence="1 2" key="1">
    <citation type="submission" date="2020-08" db="EMBL/GenBank/DDBJ databases">
        <title>Genome public.</title>
        <authorList>
            <person name="Liu C."/>
            <person name="Sun Q."/>
        </authorList>
    </citation>
    <scope>NUCLEOTIDE SEQUENCE [LARGE SCALE GENOMIC DNA]</scope>
    <source>
        <strain evidence="1 2">New-7</strain>
    </source>
</reference>
<dbReference type="RefSeq" id="WP_055206083.1">
    <property type="nucleotide sequence ID" value="NZ_JACOOK010000005.1"/>
</dbReference>